<evidence type="ECO:0000313" key="1">
    <source>
        <dbReference type="EMBL" id="KZS08199.1"/>
    </source>
</evidence>
<dbReference type="Proteomes" id="UP000076858">
    <property type="component" value="Unassembled WGS sequence"/>
</dbReference>
<organism evidence="1 2">
    <name type="scientific">Daphnia magna</name>
    <dbReference type="NCBI Taxonomy" id="35525"/>
    <lineage>
        <taxon>Eukaryota</taxon>
        <taxon>Metazoa</taxon>
        <taxon>Ecdysozoa</taxon>
        <taxon>Arthropoda</taxon>
        <taxon>Crustacea</taxon>
        <taxon>Branchiopoda</taxon>
        <taxon>Diplostraca</taxon>
        <taxon>Cladocera</taxon>
        <taxon>Anomopoda</taxon>
        <taxon>Daphniidae</taxon>
        <taxon>Daphnia</taxon>
    </lineage>
</organism>
<sequence>MDGRFYATSAVFRNGLDVPWMKILNVLGIILNERPGVVPRFYIYETWDSTLSPFAKKNVFVSFYKFK</sequence>
<accession>A0A164QZ84</accession>
<comment type="caution">
    <text evidence="1">The sequence shown here is derived from an EMBL/GenBank/DDBJ whole genome shotgun (WGS) entry which is preliminary data.</text>
</comment>
<proteinExistence type="predicted"/>
<gene>
    <name evidence="1" type="ORF">APZ42_027898</name>
</gene>
<evidence type="ECO:0000313" key="2">
    <source>
        <dbReference type="Proteomes" id="UP000076858"/>
    </source>
</evidence>
<protein>
    <submittedName>
        <fullName evidence="1">Uncharacterized protein</fullName>
    </submittedName>
</protein>
<reference evidence="1 2" key="1">
    <citation type="submission" date="2016-03" db="EMBL/GenBank/DDBJ databases">
        <title>EvidentialGene: Evidence-directed Construction of Genes on Genomes.</title>
        <authorList>
            <person name="Gilbert D.G."/>
            <person name="Choi J.-H."/>
            <person name="Mockaitis K."/>
            <person name="Colbourne J."/>
            <person name="Pfrender M."/>
        </authorList>
    </citation>
    <scope>NUCLEOTIDE SEQUENCE [LARGE SCALE GENOMIC DNA]</scope>
    <source>
        <strain evidence="1 2">Xinb3</strain>
        <tissue evidence="1">Complete organism</tissue>
    </source>
</reference>
<keyword evidence="2" id="KW-1185">Reference proteome</keyword>
<dbReference type="AlphaFoldDB" id="A0A164QZ84"/>
<dbReference type="EMBL" id="LRGB01002289">
    <property type="protein sequence ID" value="KZS08199.1"/>
    <property type="molecule type" value="Genomic_DNA"/>
</dbReference>
<name>A0A164QZ84_9CRUS</name>